<organism evidence="3">
    <name type="scientific">Brugia timori</name>
    <dbReference type="NCBI Taxonomy" id="42155"/>
    <lineage>
        <taxon>Eukaryota</taxon>
        <taxon>Metazoa</taxon>
        <taxon>Ecdysozoa</taxon>
        <taxon>Nematoda</taxon>
        <taxon>Chromadorea</taxon>
        <taxon>Rhabditida</taxon>
        <taxon>Spirurina</taxon>
        <taxon>Spiruromorpha</taxon>
        <taxon>Filarioidea</taxon>
        <taxon>Onchocercidae</taxon>
        <taxon>Brugia</taxon>
    </lineage>
</organism>
<accession>A0A0R3QTC6</accession>
<evidence type="ECO:0000313" key="1">
    <source>
        <dbReference type="EMBL" id="VDO30254.1"/>
    </source>
</evidence>
<sequence>MAEVPSSDAVVKVYGEANPSKTDEELLDVETNTQIVYDSDHTSSMPSSDQSIHHLSISGYGAPAEETETAETDQQAEVITEMKASM</sequence>
<dbReference type="STRING" id="42155.A0A0R3QTC6"/>
<dbReference type="Proteomes" id="UP000280834">
    <property type="component" value="Unassembled WGS sequence"/>
</dbReference>
<dbReference type="WBParaSite" id="BTMF_0001097801-mRNA-1">
    <property type="protein sequence ID" value="BTMF_0001097801-mRNA-1"/>
    <property type="gene ID" value="BTMF_0001097801"/>
</dbReference>
<keyword evidence="2" id="KW-1185">Reference proteome</keyword>
<proteinExistence type="predicted"/>
<evidence type="ECO:0000313" key="2">
    <source>
        <dbReference type="Proteomes" id="UP000280834"/>
    </source>
</evidence>
<gene>
    <name evidence="1" type="ORF">BTMF_LOCUS9009</name>
</gene>
<dbReference type="AlphaFoldDB" id="A0A0R3QTC6"/>
<protein>
    <submittedName>
        <fullName evidence="3">Elf-1_N domain-containing protein</fullName>
    </submittedName>
</protein>
<reference evidence="3" key="1">
    <citation type="submission" date="2017-02" db="UniProtKB">
        <authorList>
            <consortium name="WormBaseParasite"/>
        </authorList>
    </citation>
    <scope>IDENTIFICATION</scope>
</reference>
<reference evidence="1 2" key="2">
    <citation type="submission" date="2018-11" db="EMBL/GenBank/DDBJ databases">
        <authorList>
            <consortium name="Pathogen Informatics"/>
        </authorList>
    </citation>
    <scope>NUCLEOTIDE SEQUENCE [LARGE SCALE GENOMIC DNA]</scope>
</reference>
<name>A0A0R3QTC6_9BILA</name>
<dbReference type="EMBL" id="UZAG01016715">
    <property type="protein sequence ID" value="VDO30254.1"/>
    <property type="molecule type" value="Genomic_DNA"/>
</dbReference>
<evidence type="ECO:0000313" key="3">
    <source>
        <dbReference type="WBParaSite" id="BTMF_0001097801-mRNA-1"/>
    </source>
</evidence>